<comment type="caution">
    <text evidence="2">The sequence shown here is derived from an EMBL/GenBank/DDBJ whole genome shotgun (WGS) entry which is preliminary data.</text>
</comment>
<evidence type="ECO:0000256" key="1">
    <source>
        <dbReference type="SAM" id="SignalP"/>
    </source>
</evidence>
<keyword evidence="3" id="KW-1185">Reference proteome</keyword>
<dbReference type="Pfam" id="PF00300">
    <property type="entry name" value="His_Phos_1"/>
    <property type="match status" value="1"/>
</dbReference>
<evidence type="ECO:0000313" key="3">
    <source>
        <dbReference type="Proteomes" id="UP001375382"/>
    </source>
</evidence>
<dbReference type="SMART" id="SM00855">
    <property type="entry name" value="PGAM"/>
    <property type="match status" value="1"/>
</dbReference>
<dbReference type="Proteomes" id="UP001375382">
    <property type="component" value="Unassembled WGS sequence"/>
</dbReference>
<dbReference type="SUPFAM" id="SSF53254">
    <property type="entry name" value="Phosphoglycerate mutase-like"/>
    <property type="match status" value="1"/>
</dbReference>
<accession>A0ABU8C1F4</accession>
<name>A0ABU8C1F4_9GAMM</name>
<sequence length="171" mass="18349">MQNITKLLLSLASACLMLAGQANASTVYLVRHAEKLPDGKDPALSHCGQARAAALAEYFADKALNAVYATPYQRTQQTAAPVAAAKQLSVTAYDPRQPQQLLAQLNAVSQPVLIVGHSNTVPQLVSLLSGIEMAALTEQDYNLLYRVELGEQPSVTLMRQAFICDAQDGKP</sequence>
<feature type="chain" id="PRO_5046709394" evidence="1">
    <location>
        <begin position="25"/>
        <end position="171"/>
    </location>
</feature>
<protein>
    <submittedName>
        <fullName evidence="2">Histidine phosphatase family protein</fullName>
    </submittedName>
</protein>
<organism evidence="2 3">
    <name type="scientific">Rheinheimera muenzenbergensis</name>
    <dbReference type="NCBI Taxonomy" id="1193628"/>
    <lineage>
        <taxon>Bacteria</taxon>
        <taxon>Pseudomonadati</taxon>
        <taxon>Pseudomonadota</taxon>
        <taxon>Gammaproteobacteria</taxon>
        <taxon>Chromatiales</taxon>
        <taxon>Chromatiaceae</taxon>
        <taxon>Rheinheimera</taxon>
    </lineage>
</organism>
<dbReference type="CDD" id="cd07040">
    <property type="entry name" value="HP"/>
    <property type="match status" value="1"/>
</dbReference>
<gene>
    <name evidence="2" type="ORF">MN202_00755</name>
</gene>
<feature type="signal peptide" evidence="1">
    <location>
        <begin position="1"/>
        <end position="24"/>
    </location>
</feature>
<keyword evidence="1" id="KW-0732">Signal</keyword>
<dbReference type="RefSeq" id="WP_335734168.1">
    <property type="nucleotide sequence ID" value="NZ_JALAAR010000001.1"/>
</dbReference>
<dbReference type="EMBL" id="JALAAR010000001">
    <property type="protein sequence ID" value="MEH8015748.1"/>
    <property type="molecule type" value="Genomic_DNA"/>
</dbReference>
<reference evidence="2 3" key="1">
    <citation type="journal article" date="2023" name="Ecotoxicol. Environ. Saf.">
        <title>Mercury remediation potential of mercury-resistant strain Rheinheimera metallidurans sp. nov. isolated from a municipal waste dumping site.</title>
        <authorList>
            <person name="Yadav V."/>
            <person name="Manjhi A."/>
            <person name="Vadakedath N."/>
        </authorList>
    </citation>
    <scope>NUCLEOTIDE SEQUENCE [LARGE SCALE GENOMIC DNA]</scope>
    <source>
        <strain evidence="2 3">E-49</strain>
    </source>
</reference>
<dbReference type="InterPro" id="IPR013078">
    <property type="entry name" value="His_Pase_superF_clade-1"/>
</dbReference>
<dbReference type="InterPro" id="IPR029033">
    <property type="entry name" value="His_PPase_superfam"/>
</dbReference>
<dbReference type="Gene3D" id="3.40.50.1240">
    <property type="entry name" value="Phosphoglycerate mutase-like"/>
    <property type="match status" value="1"/>
</dbReference>
<evidence type="ECO:0000313" key="2">
    <source>
        <dbReference type="EMBL" id="MEH8015748.1"/>
    </source>
</evidence>
<proteinExistence type="predicted"/>